<evidence type="ECO:0000256" key="3">
    <source>
        <dbReference type="ARBA" id="ARBA00004868"/>
    </source>
</evidence>
<feature type="binding site" evidence="11">
    <location>
        <position position="41"/>
    </location>
    <ligand>
        <name>substrate</name>
    </ligand>
</feature>
<keyword evidence="13" id="KW-1185">Reference proteome</keyword>
<dbReference type="GO" id="GO:0008902">
    <property type="term" value="F:hydroxymethylpyrimidine kinase activity"/>
    <property type="evidence" value="ECO:0007669"/>
    <property type="project" value="TreeGrafter"/>
</dbReference>
<keyword evidence="4 11" id="KW-0808">Transferase</keyword>
<evidence type="ECO:0000256" key="10">
    <source>
        <dbReference type="ARBA" id="ARBA00022977"/>
    </source>
</evidence>
<comment type="similarity">
    <text evidence="11">Belongs to the Thz kinase family.</text>
</comment>
<keyword evidence="5 11" id="KW-0479">Metal-binding</keyword>
<dbReference type="PRINTS" id="PR01099">
    <property type="entry name" value="HYETHTZKNASE"/>
</dbReference>
<feature type="binding site" evidence="11">
    <location>
        <position position="162"/>
    </location>
    <ligand>
        <name>ATP</name>
        <dbReference type="ChEBI" id="CHEBI:30616"/>
    </ligand>
</feature>
<dbReference type="PANTHER" id="PTHR20858">
    <property type="entry name" value="PHOSPHOMETHYLPYRIMIDINE KINASE"/>
    <property type="match status" value="1"/>
</dbReference>
<comment type="catalytic activity">
    <reaction evidence="1 11">
        <text>5-(2-hydroxyethyl)-4-methylthiazole + ATP = 4-methyl-5-(2-phosphooxyethyl)-thiazole + ADP + H(+)</text>
        <dbReference type="Rhea" id="RHEA:24212"/>
        <dbReference type="ChEBI" id="CHEBI:15378"/>
        <dbReference type="ChEBI" id="CHEBI:17957"/>
        <dbReference type="ChEBI" id="CHEBI:30616"/>
        <dbReference type="ChEBI" id="CHEBI:58296"/>
        <dbReference type="ChEBI" id="CHEBI:456216"/>
        <dbReference type="EC" id="2.7.1.50"/>
    </reaction>
</comment>
<evidence type="ECO:0000256" key="5">
    <source>
        <dbReference type="ARBA" id="ARBA00022723"/>
    </source>
</evidence>
<evidence type="ECO:0000256" key="6">
    <source>
        <dbReference type="ARBA" id="ARBA00022741"/>
    </source>
</evidence>
<dbReference type="NCBIfam" id="NF006830">
    <property type="entry name" value="PRK09355.1"/>
    <property type="match status" value="1"/>
</dbReference>
<evidence type="ECO:0000256" key="4">
    <source>
        <dbReference type="ARBA" id="ARBA00022679"/>
    </source>
</evidence>
<dbReference type="GO" id="GO:0005829">
    <property type="term" value="C:cytosol"/>
    <property type="evidence" value="ECO:0007669"/>
    <property type="project" value="TreeGrafter"/>
</dbReference>
<dbReference type="GO" id="GO:0005524">
    <property type="term" value="F:ATP binding"/>
    <property type="evidence" value="ECO:0007669"/>
    <property type="project" value="UniProtKB-UniRule"/>
</dbReference>
<sequence>MNKDIIQKVRDQSPLIHHLTNQVVMNFTANGLLSFGGTPIMAKAEEEAKDMASIADGILLNIGTITAQELPAMITAGKTANEKGIPVVLDPVGVAATPFRTSVVKEILNTVQPTVIKGNAGEIAHLVEIPWDTKGVESIGDGNSVEIALKAAETYQTTAVVTGETDVICSENEYLSNNSGHPILEKITGAGCLLGSILTACLTTNEPIEQQVLTAVEFYGLVAEYAADYSEVSGPGTFFPHFIDALSFEVDKLEKLN</sequence>
<name>A0A1H1FND6_9BACI</name>
<dbReference type="HAMAP" id="MF_00228">
    <property type="entry name" value="Thz_kinase"/>
    <property type="match status" value="1"/>
</dbReference>
<evidence type="ECO:0000313" key="12">
    <source>
        <dbReference type="EMBL" id="SDR02417.1"/>
    </source>
</evidence>
<dbReference type="STRING" id="553311.SAMN05216231_3314"/>
<feature type="binding site" evidence="11">
    <location>
        <position position="189"/>
    </location>
    <ligand>
        <name>substrate</name>
    </ligand>
</feature>
<gene>
    <name evidence="11" type="primary">thiM</name>
    <name evidence="12" type="ORF">SAMN05216231_3314</name>
</gene>
<dbReference type="Proteomes" id="UP000199444">
    <property type="component" value="Unassembled WGS sequence"/>
</dbReference>
<protein>
    <recommendedName>
        <fullName evidence="11">Hydroxyethylthiazole kinase</fullName>
        <ecNumber evidence="11">2.7.1.50</ecNumber>
    </recommendedName>
    <alternativeName>
        <fullName evidence="11">4-methyl-5-beta-hydroxyethylthiazole kinase</fullName>
        <shortName evidence="11">TH kinase</shortName>
        <shortName evidence="11">Thz kinase</shortName>
    </alternativeName>
</protein>
<organism evidence="12 13">
    <name type="scientific">Virgibacillus salinus</name>
    <dbReference type="NCBI Taxonomy" id="553311"/>
    <lineage>
        <taxon>Bacteria</taxon>
        <taxon>Bacillati</taxon>
        <taxon>Bacillota</taxon>
        <taxon>Bacilli</taxon>
        <taxon>Bacillales</taxon>
        <taxon>Bacillaceae</taxon>
        <taxon>Virgibacillus</taxon>
    </lineage>
</organism>
<dbReference type="AlphaFoldDB" id="A0A1H1FND6"/>
<dbReference type="CDD" id="cd01170">
    <property type="entry name" value="THZ_kinase"/>
    <property type="match status" value="1"/>
</dbReference>
<feature type="binding site" evidence="11">
    <location>
        <position position="117"/>
    </location>
    <ligand>
        <name>ATP</name>
        <dbReference type="ChEBI" id="CHEBI:30616"/>
    </ligand>
</feature>
<dbReference type="GO" id="GO:0009229">
    <property type="term" value="P:thiamine diphosphate biosynthetic process"/>
    <property type="evidence" value="ECO:0007669"/>
    <property type="project" value="UniProtKB-UniRule"/>
</dbReference>
<dbReference type="GO" id="GO:0004417">
    <property type="term" value="F:hydroxyethylthiazole kinase activity"/>
    <property type="evidence" value="ECO:0007669"/>
    <property type="project" value="UniProtKB-UniRule"/>
</dbReference>
<evidence type="ECO:0000256" key="1">
    <source>
        <dbReference type="ARBA" id="ARBA00001771"/>
    </source>
</evidence>
<dbReference type="Gene3D" id="3.40.1190.20">
    <property type="match status" value="1"/>
</dbReference>
<evidence type="ECO:0000256" key="11">
    <source>
        <dbReference type="HAMAP-Rule" id="MF_00228"/>
    </source>
</evidence>
<dbReference type="GO" id="GO:0000287">
    <property type="term" value="F:magnesium ion binding"/>
    <property type="evidence" value="ECO:0007669"/>
    <property type="project" value="UniProtKB-UniRule"/>
</dbReference>
<evidence type="ECO:0000313" key="13">
    <source>
        <dbReference type="Proteomes" id="UP000199444"/>
    </source>
</evidence>
<dbReference type="GO" id="GO:0008972">
    <property type="term" value="F:phosphomethylpyrimidine kinase activity"/>
    <property type="evidence" value="ECO:0007669"/>
    <property type="project" value="TreeGrafter"/>
</dbReference>
<dbReference type="PIRSF" id="PIRSF000513">
    <property type="entry name" value="Thz_kinase"/>
    <property type="match status" value="1"/>
</dbReference>
<keyword evidence="8 11" id="KW-0067">ATP-binding</keyword>
<comment type="pathway">
    <text evidence="3 11">Cofactor biosynthesis; thiamine diphosphate biosynthesis; 4-methyl-5-(2-phosphoethyl)-thiazole from 5-(2-hydroxyethyl)-4-methylthiazole: step 1/1.</text>
</comment>
<evidence type="ECO:0000256" key="8">
    <source>
        <dbReference type="ARBA" id="ARBA00022840"/>
    </source>
</evidence>
<dbReference type="EC" id="2.7.1.50" evidence="11"/>
<dbReference type="InterPro" id="IPR029056">
    <property type="entry name" value="Ribokinase-like"/>
</dbReference>
<comment type="cofactor">
    <cofactor evidence="2 11">
        <name>Mg(2+)</name>
        <dbReference type="ChEBI" id="CHEBI:18420"/>
    </cofactor>
</comment>
<proteinExistence type="inferred from homology"/>
<dbReference type="UniPathway" id="UPA00060">
    <property type="reaction ID" value="UER00139"/>
</dbReference>
<dbReference type="InterPro" id="IPR000417">
    <property type="entry name" value="Hyethyz_kinase"/>
</dbReference>
<comment type="function">
    <text evidence="11">Catalyzes the phosphorylation of the hydroxyl group of 4-methyl-5-beta-hydroxyethylthiazole (THZ).</text>
</comment>
<keyword evidence="7 11" id="KW-0418">Kinase</keyword>
<evidence type="ECO:0000256" key="9">
    <source>
        <dbReference type="ARBA" id="ARBA00022842"/>
    </source>
</evidence>
<evidence type="ECO:0000256" key="7">
    <source>
        <dbReference type="ARBA" id="ARBA00022777"/>
    </source>
</evidence>
<keyword evidence="10 11" id="KW-0784">Thiamine biosynthesis</keyword>
<dbReference type="Pfam" id="PF02110">
    <property type="entry name" value="HK"/>
    <property type="match status" value="1"/>
</dbReference>
<evidence type="ECO:0000256" key="2">
    <source>
        <dbReference type="ARBA" id="ARBA00001946"/>
    </source>
</evidence>
<dbReference type="EMBL" id="FNKD01000004">
    <property type="protein sequence ID" value="SDR02417.1"/>
    <property type="molecule type" value="Genomic_DNA"/>
</dbReference>
<keyword evidence="9 11" id="KW-0460">Magnesium</keyword>
<dbReference type="SUPFAM" id="SSF53613">
    <property type="entry name" value="Ribokinase-like"/>
    <property type="match status" value="1"/>
</dbReference>
<dbReference type="RefSeq" id="WP_092494059.1">
    <property type="nucleotide sequence ID" value="NZ_FNKD01000004.1"/>
</dbReference>
<accession>A0A1H1FND6</accession>
<reference evidence="12 13" key="1">
    <citation type="submission" date="2016-10" db="EMBL/GenBank/DDBJ databases">
        <authorList>
            <person name="de Groot N.N."/>
        </authorList>
    </citation>
    <scope>NUCLEOTIDE SEQUENCE [LARGE SCALE GENOMIC DNA]</scope>
    <source>
        <strain evidence="12 13">CGMCC 1.10449</strain>
    </source>
</reference>
<keyword evidence="6 11" id="KW-0547">Nucleotide-binding</keyword>
<dbReference type="GO" id="GO:0009228">
    <property type="term" value="P:thiamine biosynthetic process"/>
    <property type="evidence" value="ECO:0007669"/>
    <property type="project" value="UniProtKB-KW"/>
</dbReference>
<dbReference type="PANTHER" id="PTHR20858:SF17">
    <property type="entry name" value="HYDROXYMETHYLPYRIMIDINE_PHOSPHOMETHYLPYRIMIDINE KINASE THI20-RELATED"/>
    <property type="match status" value="1"/>
</dbReference>
<dbReference type="NCBIfam" id="TIGR00694">
    <property type="entry name" value="thiM"/>
    <property type="match status" value="1"/>
</dbReference>